<accession>A0A316XF73</accession>
<dbReference type="AlphaFoldDB" id="A0A316XF73"/>
<name>A0A316XF73_9FLAO</name>
<evidence type="ECO:0000313" key="1">
    <source>
        <dbReference type="EMBL" id="PWN71849.1"/>
    </source>
</evidence>
<sequence length="83" mass="9552">MAVRQKYKPNQKIMKKLESLKSLKFKEISASQMSIFKGGAIISTTGSYSPDHGKSWIRCPDREDTVLKCREYLINDVWYGGTY</sequence>
<comment type="caution">
    <text evidence="1">The sequence shown here is derived from an EMBL/GenBank/DDBJ whole genome shotgun (WGS) entry which is preliminary data.</text>
</comment>
<keyword evidence="2" id="KW-1185">Reference proteome</keyword>
<gene>
    <name evidence="1" type="ORF">C1631_004325</name>
</gene>
<proteinExistence type="predicted"/>
<evidence type="ECO:0000313" key="2">
    <source>
        <dbReference type="Proteomes" id="UP000236594"/>
    </source>
</evidence>
<reference evidence="1 2" key="1">
    <citation type="submission" date="2018-04" db="EMBL/GenBank/DDBJ databases">
        <title>Draft Genome Sequence of Phosphate-Solubilizing Chryseobacterium sp. ISE14 that is a Biocontrol and Plant Growth-Promoting Rhizobacterium Isolated from Cucumber.</title>
        <authorList>
            <person name="Jeong J.-J."/>
            <person name="Sang M.K."/>
            <person name="Choi I.-G."/>
            <person name="Kim K.D."/>
        </authorList>
    </citation>
    <scope>NUCLEOTIDE SEQUENCE [LARGE SCALE GENOMIC DNA]</scope>
    <source>
        <strain evidence="1 2">ISE14</strain>
    </source>
</reference>
<dbReference type="EMBL" id="PPED02000001">
    <property type="protein sequence ID" value="PWN71849.1"/>
    <property type="molecule type" value="Genomic_DNA"/>
</dbReference>
<protein>
    <submittedName>
        <fullName evidence="1">Uncharacterized protein</fullName>
    </submittedName>
</protein>
<dbReference type="Proteomes" id="UP000236594">
    <property type="component" value="Unassembled WGS sequence"/>
</dbReference>
<organism evidence="1 2">
    <name type="scientific">Chryseobacterium phosphatilyticum</name>
    <dbReference type="NCBI Taxonomy" id="475075"/>
    <lineage>
        <taxon>Bacteria</taxon>
        <taxon>Pseudomonadati</taxon>
        <taxon>Bacteroidota</taxon>
        <taxon>Flavobacteriia</taxon>
        <taxon>Flavobacteriales</taxon>
        <taxon>Weeksellaceae</taxon>
        <taxon>Chryseobacterium group</taxon>
        <taxon>Chryseobacterium</taxon>
    </lineage>
</organism>